<protein>
    <submittedName>
        <fullName evidence="1">Uncharacterized protein</fullName>
    </submittedName>
</protein>
<keyword evidence="2" id="KW-1185">Reference proteome</keyword>
<reference evidence="1 2" key="1">
    <citation type="journal article" date="2022" name="Hortic Res">
        <title>A haplotype resolved chromosomal level avocado genome allows analysis of novel avocado genes.</title>
        <authorList>
            <person name="Nath O."/>
            <person name="Fletcher S.J."/>
            <person name="Hayward A."/>
            <person name="Shaw L.M."/>
            <person name="Masouleh A.K."/>
            <person name="Furtado A."/>
            <person name="Henry R.J."/>
            <person name="Mitter N."/>
        </authorList>
    </citation>
    <scope>NUCLEOTIDE SEQUENCE [LARGE SCALE GENOMIC DNA]</scope>
    <source>
        <strain evidence="2">cv. Hass</strain>
    </source>
</reference>
<sequence>MPESASLAGPVPIIPSPSSSQTSLTSSPPSSSPSQWPLRQLDVHNAFFNGFLNEEVYMSQPPVFVDPQHPTHICKLDKALYGLKQLTGKTILLLLIYVNDIIINGSSTQEVDYALQQFGTEFAIKDLGSLHFVLGIKVTKFSSRLFLSQSKYVLGLLFKTNMDSGKPVSTPMSTSGSLSRYSESPSLSDPSG</sequence>
<evidence type="ECO:0000313" key="2">
    <source>
        <dbReference type="Proteomes" id="UP001234297"/>
    </source>
</evidence>
<name>A0ACC2KSV6_PERAE</name>
<evidence type="ECO:0000313" key="1">
    <source>
        <dbReference type="EMBL" id="KAJ8624252.1"/>
    </source>
</evidence>
<proteinExistence type="predicted"/>
<comment type="caution">
    <text evidence="1">The sequence shown here is derived from an EMBL/GenBank/DDBJ whole genome shotgun (WGS) entry which is preliminary data.</text>
</comment>
<dbReference type="Proteomes" id="UP001234297">
    <property type="component" value="Chromosome 11"/>
</dbReference>
<accession>A0ACC2KSV6</accession>
<dbReference type="EMBL" id="CM056819">
    <property type="protein sequence ID" value="KAJ8624252.1"/>
    <property type="molecule type" value="Genomic_DNA"/>
</dbReference>
<gene>
    <name evidence="1" type="ORF">MRB53_032782</name>
</gene>
<organism evidence="1 2">
    <name type="scientific">Persea americana</name>
    <name type="common">Avocado</name>
    <dbReference type="NCBI Taxonomy" id="3435"/>
    <lineage>
        <taxon>Eukaryota</taxon>
        <taxon>Viridiplantae</taxon>
        <taxon>Streptophyta</taxon>
        <taxon>Embryophyta</taxon>
        <taxon>Tracheophyta</taxon>
        <taxon>Spermatophyta</taxon>
        <taxon>Magnoliopsida</taxon>
        <taxon>Magnoliidae</taxon>
        <taxon>Laurales</taxon>
        <taxon>Lauraceae</taxon>
        <taxon>Persea</taxon>
    </lineage>
</organism>